<dbReference type="EMBL" id="JAMXQU010000001">
    <property type="protein sequence ID" value="MCO6158569.1"/>
    <property type="molecule type" value="Genomic_DNA"/>
</dbReference>
<gene>
    <name evidence="2" type="ORF">NF685_00805</name>
</gene>
<proteinExistence type="predicted"/>
<protein>
    <submittedName>
        <fullName evidence="2">Class I SAM-dependent methyltransferase</fullName>
    </submittedName>
</protein>
<comment type="caution">
    <text evidence="2">The sequence shown here is derived from an EMBL/GenBank/DDBJ whole genome shotgun (WGS) entry which is preliminary data.</text>
</comment>
<evidence type="ECO:0000313" key="3">
    <source>
        <dbReference type="Proteomes" id="UP001523401"/>
    </source>
</evidence>
<dbReference type="Proteomes" id="UP001523401">
    <property type="component" value="Unassembled WGS sequence"/>
</dbReference>
<name>A0ABT1CCI9_9PROT</name>
<dbReference type="SUPFAM" id="SSF53335">
    <property type="entry name" value="S-adenosyl-L-methionine-dependent methyltransferases"/>
    <property type="match status" value="1"/>
</dbReference>
<dbReference type="InterPro" id="IPR013216">
    <property type="entry name" value="Methyltransf_11"/>
</dbReference>
<feature type="domain" description="Methyltransferase type 11" evidence="1">
    <location>
        <begin position="44"/>
        <end position="139"/>
    </location>
</feature>
<keyword evidence="3" id="KW-1185">Reference proteome</keyword>
<dbReference type="CDD" id="cd02440">
    <property type="entry name" value="AdoMet_MTases"/>
    <property type="match status" value="1"/>
</dbReference>
<dbReference type="InterPro" id="IPR029063">
    <property type="entry name" value="SAM-dependent_MTases_sf"/>
</dbReference>
<evidence type="ECO:0000313" key="2">
    <source>
        <dbReference type="EMBL" id="MCO6158569.1"/>
    </source>
</evidence>
<keyword evidence="2" id="KW-0489">Methyltransferase</keyword>
<evidence type="ECO:0000259" key="1">
    <source>
        <dbReference type="Pfam" id="PF08241"/>
    </source>
</evidence>
<accession>A0ABT1CCI9</accession>
<dbReference type="Pfam" id="PF08241">
    <property type="entry name" value="Methyltransf_11"/>
    <property type="match status" value="1"/>
</dbReference>
<dbReference type="GO" id="GO:0008168">
    <property type="term" value="F:methyltransferase activity"/>
    <property type="evidence" value="ECO:0007669"/>
    <property type="project" value="UniProtKB-KW"/>
</dbReference>
<organism evidence="2 3">
    <name type="scientific">Asaia lannensis NBRC 102526</name>
    <dbReference type="NCBI Taxonomy" id="1307926"/>
    <lineage>
        <taxon>Bacteria</taxon>
        <taxon>Pseudomonadati</taxon>
        <taxon>Pseudomonadota</taxon>
        <taxon>Alphaproteobacteria</taxon>
        <taxon>Acetobacterales</taxon>
        <taxon>Acetobacteraceae</taxon>
        <taxon>Asaia</taxon>
    </lineage>
</organism>
<dbReference type="PANTHER" id="PTHR43591">
    <property type="entry name" value="METHYLTRANSFERASE"/>
    <property type="match status" value="1"/>
</dbReference>
<keyword evidence="2" id="KW-0808">Transferase</keyword>
<reference evidence="2 3" key="1">
    <citation type="submission" date="2022-06" db="EMBL/GenBank/DDBJ databases">
        <title>Whole-genome of Asaia lannensis strain LMG 27011T.</title>
        <authorList>
            <person name="Sombolestani A."/>
        </authorList>
    </citation>
    <scope>NUCLEOTIDE SEQUENCE [LARGE SCALE GENOMIC DNA]</scope>
    <source>
        <strain evidence="2 3">NBRC 102526</strain>
    </source>
</reference>
<dbReference type="Gene3D" id="3.40.50.150">
    <property type="entry name" value="Vaccinia Virus protein VP39"/>
    <property type="match status" value="1"/>
</dbReference>
<dbReference type="GO" id="GO:0032259">
    <property type="term" value="P:methylation"/>
    <property type="evidence" value="ECO:0007669"/>
    <property type="project" value="UniProtKB-KW"/>
</dbReference>
<sequence>MSDFVTGHYSTRADDYVRSATHAKGEDLDHLARLLAEEQPASLLDLGCGGGHVAYAAAPFVPLILACDPTATMARAVQSEAGKREIGHILPVCGFAEMIPFADRAVDALASRYSAHHWRDLETGLVEARRVLRPGGLGVFIDTVAPEDAMADSVLQTIETLRDPSHTRNYRPSEWRQNLETAGFAIQDHIPLRLRLDFSSWVARTATSELHCKAILSLQAAASPHIRQRFAFEADGSFTLDTALFIVR</sequence>
<dbReference type="RefSeq" id="WP_252848211.1">
    <property type="nucleotide sequence ID" value="NZ_BAPW01000035.1"/>
</dbReference>